<proteinExistence type="predicted"/>
<dbReference type="PANTHER" id="PTHR42718:SF39">
    <property type="entry name" value="ACTINORHODIN TRANSPORTER-RELATED"/>
    <property type="match status" value="1"/>
</dbReference>
<keyword evidence="2 6" id="KW-0812">Transmembrane</keyword>
<feature type="transmembrane region" description="Helical" evidence="6">
    <location>
        <begin position="314"/>
        <end position="338"/>
    </location>
</feature>
<dbReference type="PRINTS" id="PR01035">
    <property type="entry name" value="TCRTETA"/>
</dbReference>
<dbReference type="SUPFAM" id="SSF103473">
    <property type="entry name" value="MFS general substrate transporter"/>
    <property type="match status" value="1"/>
</dbReference>
<name>A0ABP8JBP9_9MICO</name>
<feature type="transmembrane region" description="Helical" evidence="6">
    <location>
        <begin position="16"/>
        <end position="38"/>
    </location>
</feature>
<evidence type="ECO:0000256" key="3">
    <source>
        <dbReference type="ARBA" id="ARBA00022989"/>
    </source>
</evidence>
<sequence>MSSHPEPRLTDVQRTVLAITLVPLFMSLLSVSIVNVVLPSIETGLGASASGLQWVLTGYTLAFGVVLVAAGRAGDLFGRAPMFVVGVALFGLSSLVAGFAPNEVVLNIARVTMGIGSGFLNPQTVGLIQQYFQGAQRGRAFGMFGAVVGISVAIGPVLGGVLVALLGADWGWRSSFLINVPFAVVSILFAVRSLPASAWRALPDADAASPDTPGAPAGAEEPAPGPAAPPPAAPADRAPARRLPDLDPVGMALLALGTLAVMIPFLQFSAGPWVWSILGLGVLLVLAWVRWEAAYKRRGRAPMVDLRLFATRSFANGSLLIALYFMGMTSVWVVGAIFLQSGLGRTALEAGLVGLPAAILSAFSSGIAGRHVFRIGRPIVLGGIAILLVGLVTSILVVVLHDRAGTSIWWLLLTLSFVGLGQGSTISPNQTLTLADVPLRYAGSAGGVLQTGQRIGTAIGLALITAVFFAVQGQAGWTAAFVAAYLVIIAIVVASGVVGIVDQVQARRAGRRPGA</sequence>
<dbReference type="EMBL" id="BAABGL010000006">
    <property type="protein sequence ID" value="GAA4388320.1"/>
    <property type="molecule type" value="Genomic_DNA"/>
</dbReference>
<feature type="transmembrane region" description="Helical" evidence="6">
    <location>
        <begin position="477"/>
        <end position="501"/>
    </location>
</feature>
<dbReference type="PANTHER" id="PTHR42718">
    <property type="entry name" value="MAJOR FACILITATOR SUPERFAMILY MULTIDRUG TRANSPORTER MFSC"/>
    <property type="match status" value="1"/>
</dbReference>
<feature type="transmembrane region" description="Helical" evidence="6">
    <location>
        <begin position="172"/>
        <end position="191"/>
    </location>
</feature>
<dbReference type="RefSeq" id="WP_345030843.1">
    <property type="nucleotide sequence ID" value="NZ_BAABGL010000006.1"/>
</dbReference>
<accession>A0ABP8JBP9</accession>
<evidence type="ECO:0000256" key="6">
    <source>
        <dbReference type="SAM" id="Phobius"/>
    </source>
</evidence>
<organism evidence="8 9">
    <name type="scientific">Brevibacterium pityocampae</name>
    <dbReference type="NCBI Taxonomy" id="506594"/>
    <lineage>
        <taxon>Bacteria</taxon>
        <taxon>Bacillati</taxon>
        <taxon>Actinomycetota</taxon>
        <taxon>Actinomycetes</taxon>
        <taxon>Micrococcales</taxon>
        <taxon>Brevibacteriaceae</taxon>
        <taxon>Brevibacterium</taxon>
    </lineage>
</organism>
<feature type="region of interest" description="Disordered" evidence="5">
    <location>
        <begin position="205"/>
        <end position="239"/>
    </location>
</feature>
<feature type="transmembrane region" description="Helical" evidence="6">
    <location>
        <begin position="140"/>
        <end position="166"/>
    </location>
</feature>
<reference evidence="9" key="1">
    <citation type="journal article" date="2019" name="Int. J. Syst. Evol. Microbiol.">
        <title>The Global Catalogue of Microorganisms (GCM) 10K type strain sequencing project: providing services to taxonomists for standard genome sequencing and annotation.</title>
        <authorList>
            <consortium name="The Broad Institute Genomics Platform"/>
            <consortium name="The Broad Institute Genome Sequencing Center for Infectious Disease"/>
            <person name="Wu L."/>
            <person name="Ma J."/>
        </authorList>
    </citation>
    <scope>NUCLEOTIDE SEQUENCE [LARGE SCALE GENOMIC DNA]</scope>
    <source>
        <strain evidence="9">JCM 17808</strain>
    </source>
</reference>
<feature type="transmembrane region" description="Helical" evidence="6">
    <location>
        <begin position="273"/>
        <end position="293"/>
    </location>
</feature>
<comment type="caution">
    <text evidence="8">The sequence shown here is derived from an EMBL/GenBank/DDBJ whole genome shotgun (WGS) entry which is preliminary data.</text>
</comment>
<evidence type="ECO:0000256" key="4">
    <source>
        <dbReference type="ARBA" id="ARBA00023136"/>
    </source>
</evidence>
<keyword evidence="9" id="KW-1185">Reference proteome</keyword>
<dbReference type="InterPro" id="IPR020846">
    <property type="entry name" value="MFS_dom"/>
</dbReference>
<feature type="transmembrane region" description="Helical" evidence="6">
    <location>
        <begin position="82"/>
        <end position="101"/>
    </location>
</feature>
<evidence type="ECO:0000313" key="9">
    <source>
        <dbReference type="Proteomes" id="UP001500642"/>
    </source>
</evidence>
<dbReference type="InterPro" id="IPR011701">
    <property type="entry name" value="MFS"/>
</dbReference>
<keyword evidence="3 6" id="KW-1133">Transmembrane helix</keyword>
<evidence type="ECO:0000313" key="8">
    <source>
        <dbReference type="EMBL" id="GAA4388320.1"/>
    </source>
</evidence>
<dbReference type="Proteomes" id="UP001500642">
    <property type="component" value="Unassembled WGS sequence"/>
</dbReference>
<feature type="domain" description="Major facilitator superfamily (MFS) profile" evidence="7">
    <location>
        <begin position="16"/>
        <end position="507"/>
    </location>
</feature>
<dbReference type="Pfam" id="PF07690">
    <property type="entry name" value="MFS_1"/>
    <property type="match status" value="2"/>
</dbReference>
<feature type="transmembrane region" description="Helical" evidence="6">
    <location>
        <begin position="350"/>
        <end position="368"/>
    </location>
</feature>
<dbReference type="CDD" id="cd17321">
    <property type="entry name" value="MFS_MMR_MDR_like"/>
    <property type="match status" value="1"/>
</dbReference>
<feature type="transmembrane region" description="Helical" evidence="6">
    <location>
        <begin position="407"/>
        <end position="426"/>
    </location>
</feature>
<dbReference type="InterPro" id="IPR036259">
    <property type="entry name" value="MFS_trans_sf"/>
</dbReference>
<feature type="compositionally biased region" description="Pro residues" evidence="5">
    <location>
        <begin position="223"/>
        <end position="233"/>
    </location>
</feature>
<evidence type="ECO:0000259" key="7">
    <source>
        <dbReference type="PROSITE" id="PS50850"/>
    </source>
</evidence>
<gene>
    <name evidence="8" type="ORF">GCM10023167_12950</name>
</gene>
<feature type="transmembrane region" description="Helical" evidence="6">
    <location>
        <begin position="455"/>
        <end position="471"/>
    </location>
</feature>
<feature type="transmembrane region" description="Helical" evidence="6">
    <location>
        <begin position="50"/>
        <end position="70"/>
    </location>
</feature>
<dbReference type="Gene3D" id="1.20.1720.10">
    <property type="entry name" value="Multidrug resistance protein D"/>
    <property type="match status" value="1"/>
</dbReference>
<comment type="subcellular location">
    <subcellularLocation>
        <location evidence="1">Cell membrane</location>
        <topology evidence="1">Multi-pass membrane protein</topology>
    </subcellularLocation>
</comment>
<evidence type="ECO:0000256" key="1">
    <source>
        <dbReference type="ARBA" id="ARBA00004651"/>
    </source>
</evidence>
<feature type="transmembrane region" description="Helical" evidence="6">
    <location>
        <begin position="380"/>
        <end position="401"/>
    </location>
</feature>
<protein>
    <submittedName>
        <fullName evidence="8">MFS transporter</fullName>
    </submittedName>
</protein>
<dbReference type="Gene3D" id="1.20.1250.20">
    <property type="entry name" value="MFS general substrate transporter like domains"/>
    <property type="match status" value="1"/>
</dbReference>
<dbReference type="PROSITE" id="PS50850">
    <property type="entry name" value="MFS"/>
    <property type="match status" value="1"/>
</dbReference>
<evidence type="ECO:0000256" key="5">
    <source>
        <dbReference type="SAM" id="MobiDB-lite"/>
    </source>
</evidence>
<feature type="transmembrane region" description="Helical" evidence="6">
    <location>
        <begin position="249"/>
        <end position="267"/>
    </location>
</feature>
<evidence type="ECO:0000256" key="2">
    <source>
        <dbReference type="ARBA" id="ARBA00022692"/>
    </source>
</evidence>
<keyword evidence="4 6" id="KW-0472">Membrane</keyword>
<dbReference type="InterPro" id="IPR001958">
    <property type="entry name" value="Tet-R_TetA/multi-R_MdtG-like"/>
</dbReference>